<dbReference type="SMART" id="SM00387">
    <property type="entry name" value="HATPase_c"/>
    <property type="match status" value="1"/>
</dbReference>
<evidence type="ECO:0000259" key="15">
    <source>
        <dbReference type="PROSITE" id="PS50894"/>
    </source>
</evidence>
<dbReference type="AlphaFoldDB" id="A0A2Z6AW91"/>
<dbReference type="Gene3D" id="2.30.30.40">
    <property type="entry name" value="SH3 Domains"/>
    <property type="match status" value="1"/>
</dbReference>
<dbReference type="SUPFAM" id="SSF47384">
    <property type="entry name" value="Homodimeric domain of signal transducing histidine kinase"/>
    <property type="match status" value="1"/>
</dbReference>
<dbReference type="SMART" id="SM00260">
    <property type="entry name" value="CheW"/>
    <property type="match status" value="1"/>
</dbReference>
<keyword evidence="5 12" id="KW-0597">Phosphoprotein</keyword>
<evidence type="ECO:0000313" key="17">
    <source>
        <dbReference type="Proteomes" id="UP000269883"/>
    </source>
</evidence>
<dbReference type="KEGG" id="dfl:DFE_0772"/>
<protein>
    <recommendedName>
        <fullName evidence="3">Chemotaxis protein CheA</fullName>
        <ecNumber evidence="2">2.7.13.3</ecNumber>
    </recommendedName>
</protein>
<evidence type="ECO:0000256" key="6">
    <source>
        <dbReference type="ARBA" id="ARBA00022679"/>
    </source>
</evidence>
<dbReference type="InterPro" id="IPR005467">
    <property type="entry name" value="His_kinase_dom"/>
</dbReference>
<dbReference type="Gene3D" id="1.10.287.560">
    <property type="entry name" value="Histidine kinase CheA-like, homodimeric domain"/>
    <property type="match status" value="1"/>
</dbReference>
<keyword evidence="8 16" id="KW-0418">Kinase</keyword>
<dbReference type="PANTHER" id="PTHR43395:SF10">
    <property type="entry name" value="CHEMOTAXIS PROTEIN CHEA"/>
    <property type="match status" value="1"/>
</dbReference>
<dbReference type="Gene3D" id="1.20.120.160">
    <property type="entry name" value="HPT domain"/>
    <property type="match status" value="1"/>
</dbReference>
<dbReference type="FunFam" id="2.30.30.40:FF:000048">
    <property type="entry name" value="Chemotaxis protein CheA, putative"/>
    <property type="match status" value="1"/>
</dbReference>
<name>A0A2Z6AW91_9BACT</name>
<dbReference type="SUPFAM" id="SSF55874">
    <property type="entry name" value="ATPase domain of HSP90 chaperone/DNA topoisomerase II/histidine kinase"/>
    <property type="match status" value="1"/>
</dbReference>
<dbReference type="RefSeq" id="WP_126376803.1">
    <property type="nucleotide sequence ID" value="NZ_AP017378.1"/>
</dbReference>
<dbReference type="InterPro" id="IPR037257">
    <property type="entry name" value="T2SS_E_N_sf"/>
</dbReference>
<proteinExistence type="predicted"/>
<evidence type="ECO:0000256" key="7">
    <source>
        <dbReference type="ARBA" id="ARBA00022741"/>
    </source>
</evidence>
<feature type="modified residue" description="Phosphohistidine" evidence="12">
    <location>
        <position position="47"/>
    </location>
</feature>
<dbReference type="InterPro" id="IPR037006">
    <property type="entry name" value="CheA-like_homodim_sf"/>
</dbReference>
<evidence type="ECO:0000256" key="10">
    <source>
        <dbReference type="ARBA" id="ARBA00023012"/>
    </source>
</evidence>
<dbReference type="CDD" id="cd00731">
    <property type="entry name" value="CheA_reg"/>
    <property type="match status" value="1"/>
</dbReference>
<dbReference type="SUPFAM" id="SSF160246">
    <property type="entry name" value="EspE N-terminal domain-like"/>
    <property type="match status" value="1"/>
</dbReference>
<comment type="catalytic activity">
    <reaction evidence="1">
        <text>ATP + protein L-histidine = ADP + protein N-phospho-L-histidine.</text>
        <dbReference type="EC" id="2.7.13.3"/>
    </reaction>
</comment>
<evidence type="ECO:0000313" key="16">
    <source>
        <dbReference type="EMBL" id="BBD07498.1"/>
    </source>
</evidence>
<accession>A0A2Z6AW91</accession>
<dbReference type="InterPro" id="IPR036097">
    <property type="entry name" value="HisK_dim/P_sf"/>
</dbReference>
<dbReference type="PANTHER" id="PTHR43395">
    <property type="entry name" value="SENSOR HISTIDINE KINASE CHEA"/>
    <property type="match status" value="1"/>
</dbReference>
<keyword evidence="4" id="KW-0145">Chemotaxis</keyword>
<dbReference type="GO" id="GO:0000155">
    <property type="term" value="F:phosphorelay sensor kinase activity"/>
    <property type="evidence" value="ECO:0007669"/>
    <property type="project" value="InterPro"/>
</dbReference>
<evidence type="ECO:0000256" key="1">
    <source>
        <dbReference type="ARBA" id="ARBA00000085"/>
    </source>
</evidence>
<dbReference type="InterPro" id="IPR036061">
    <property type="entry name" value="CheW-like_dom_sf"/>
</dbReference>
<keyword evidence="17" id="KW-1185">Reference proteome</keyword>
<dbReference type="InterPro" id="IPR004358">
    <property type="entry name" value="Sig_transdc_His_kin-like_C"/>
</dbReference>
<feature type="domain" description="Histidine kinase" evidence="13">
    <location>
        <begin position="359"/>
        <end position="562"/>
    </location>
</feature>
<dbReference type="InterPro" id="IPR036641">
    <property type="entry name" value="HPT_dom_sf"/>
</dbReference>
<dbReference type="FunFam" id="3.30.565.10:FF:000016">
    <property type="entry name" value="Chemotaxis protein CheA, putative"/>
    <property type="match status" value="1"/>
</dbReference>
<evidence type="ECO:0000256" key="4">
    <source>
        <dbReference type="ARBA" id="ARBA00022500"/>
    </source>
</evidence>
<dbReference type="InterPro" id="IPR036890">
    <property type="entry name" value="HATPase_C_sf"/>
</dbReference>
<dbReference type="CDD" id="cd00088">
    <property type="entry name" value="HPT"/>
    <property type="match status" value="1"/>
</dbReference>
<evidence type="ECO:0000256" key="9">
    <source>
        <dbReference type="ARBA" id="ARBA00022840"/>
    </source>
</evidence>
<dbReference type="GO" id="GO:0005524">
    <property type="term" value="F:ATP binding"/>
    <property type="evidence" value="ECO:0007669"/>
    <property type="project" value="UniProtKB-KW"/>
</dbReference>
<dbReference type="Pfam" id="PF02518">
    <property type="entry name" value="HATPase_c"/>
    <property type="match status" value="1"/>
</dbReference>
<feature type="domain" description="HPt" evidence="15">
    <location>
        <begin position="1"/>
        <end position="104"/>
    </location>
</feature>
<dbReference type="InterPro" id="IPR051315">
    <property type="entry name" value="Bact_Chemotaxis_CheA"/>
</dbReference>
<dbReference type="Pfam" id="PF01627">
    <property type="entry name" value="Hpt"/>
    <property type="match status" value="1"/>
</dbReference>
<dbReference type="PRINTS" id="PR00344">
    <property type="entry name" value="BCTRLSENSOR"/>
</dbReference>
<evidence type="ECO:0000256" key="11">
    <source>
        <dbReference type="ARBA" id="ARBA00035100"/>
    </source>
</evidence>
<keyword evidence="7" id="KW-0547">Nucleotide-binding</keyword>
<dbReference type="OrthoDB" id="9803176at2"/>
<dbReference type="InterPro" id="IPR002545">
    <property type="entry name" value="CheW-lke_dom"/>
</dbReference>
<reference evidence="16 17" key="1">
    <citation type="journal article" date="2018" name="Sci. Adv.">
        <title>Multi-heme cytochromes provide a pathway for survival in energy-limited environments.</title>
        <authorList>
            <person name="Deng X."/>
            <person name="Dohmae N."/>
            <person name="Nealson K.H."/>
            <person name="Hashimoto K."/>
            <person name="Okamoto A."/>
        </authorList>
    </citation>
    <scope>NUCLEOTIDE SEQUENCE [LARGE SCALE GENOMIC DNA]</scope>
    <source>
        <strain evidence="16 17">IS5</strain>
    </source>
</reference>
<organism evidence="16 17">
    <name type="scientific">Desulfovibrio ferrophilus</name>
    <dbReference type="NCBI Taxonomy" id="241368"/>
    <lineage>
        <taxon>Bacteria</taxon>
        <taxon>Pseudomonadati</taxon>
        <taxon>Thermodesulfobacteriota</taxon>
        <taxon>Desulfovibrionia</taxon>
        <taxon>Desulfovibrionales</taxon>
        <taxon>Desulfovibrionaceae</taxon>
        <taxon>Desulfovibrio</taxon>
    </lineage>
</organism>
<dbReference type="SMART" id="SM01231">
    <property type="entry name" value="H-kinase_dim"/>
    <property type="match status" value="1"/>
</dbReference>
<evidence type="ECO:0000256" key="3">
    <source>
        <dbReference type="ARBA" id="ARBA00021495"/>
    </source>
</evidence>
<dbReference type="InterPro" id="IPR003594">
    <property type="entry name" value="HATPase_dom"/>
</dbReference>
<dbReference type="PROSITE" id="PS50894">
    <property type="entry name" value="HPT"/>
    <property type="match status" value="1"/>
</dbReference>
<dbReference type="CDD" id="cd16916">
    <property type="entry name" value="HATPase_CheA-like"/>
    <property type="match status" value="1"/>
</dbReference>
<dbReference type="InterPro" id="IPR004105">
    <property type="entry name" value="CheA-like_dim"/>
</dbReference>
<evidence type="ECO:0000259" key="13">
    <source>
        <dbReference type="PROSITE" id="PS50109"/>
    </source>
</evidence>
<sequence>MSQDDINRQAFLEEANELLAELETALLELEDTPEDSELVDRVFRAMHTIKGSGAMFGFDDVAHFTHDVETVFDMVRGGDVPVSKELLDLTLGARDHILELLEDDTGKAAGSPQSKAIIAGLRNLSGMGSGTDSVERPEVAQDDSGDSDSVVTYRVRFKPEQGVFSSGTNPLALIEELTEMGMHQVVAHIENIPPLSELDPEDCHVWWDVVLATDKGEDGIRDVFIFVEDDCELMIQTIDKLGALENDTSYKRLGEILVERGDLTQDDLKGVLGEQKRLGDLLTEAGVVSEEQIQSALAEQHAVQSMRKVKKEQTTASSIRVAADKLDYLVDLVGELVIVQAQITQVAGEKSDQEFIELAEELERLTDELRDSTLSVRMLPIGSTFSKFRRLVRDLSDELGKKIELTTSGAETELDKTVIERLNDPLVHLLRNSIDHGIEPPEIRDAAGKPTAGTIFLSAEHAGGEVLITIKDDGAGMDSNTILAKGVERGLVPKDADLSDKDIFNLIFAPGFSTANKVTSVSGRGVGMDVVKRGIDALRGSIDVDSKRGEGTVITVRLPLTLAIIDGLQIKVEDEHYVIPLSLVEECVELMQTEEERAREQQVLNLRGDIVPYIRLRDWFTVPGIAPEIEQVVVTGFDGSRIGIVVDNVIGEHQTVIKSLGRVYRDVDGISGATIKGDGSMALILDVPQIIRTASASRI</sequence>
<dbReference type="SMART" id="SM00073">
    <property type="entry name" value="HPT"/>
    <property type="match status" value="1"/>
</dbReference>
<evidence type="ECO:0000256" key="12">
    <source>
        <dbReference type="PROSITE-ProRule" id="PRU00110"/>
    </source>
</evidence>
<comment type="function">
    <text evidence="11">Involved in the transmission of sensory signals from the chemoreceptors to the flagellar motors. CheA is autophosphorylated; it can transfer its phosphate group to either CheB or CheY.</text>
</comment>
<dbReference type="GO" id="GO:0005737">
    <property type="term" value="C:cytoplasm"/>
    <property type="evidence" value="ECO:0007669"/>
    <property type="project" value="InterPro"/>
</dbReference>
<dbReference type="EC" id="2.7.13.3" evidence="2"/>
<dbReference type="PROSITE" id="PS50109">
    <property type="entry name" value="HIS_KIN"/>
    <property type="match status" value="1"/>
</dbReference>
<gene>
    <name evidence="16" type="ORF">DFE_0772</name>
</gene>
<dbReference type="InterPro" id="IPR008207">
    <property type="entry name" value="Sig_transdc_His_kin_Hpt_dom"/>
</dbReference>
<dbReference type="PROSITE" id="PS50851">
    <property type="entry name" value="CHEW"/>
    <property type="match status" value="1"/>
</dbReference>
<dbReference type="SUPFAM" id="SSF47226">
    <property type="entry name" value="Histidine-containing phosphotransfer domain, HPT domain"/>
    <property type="match status" value="1"/>
</dbReference>
<dbReference type="GO" id="GO:0006935">
    <property type="term" value="P:chemotaxis"/>
    <property type="evidence" value="ECO:0007669"/>
    <property type="project" value="UniProtKB-KW"/>
</dbReference>
<evidence type="ECO:0000259" key="14">
    <source>
        <dbReference type="PROSITE" id="PS50851"/>
    </source>
</evidence>
<keyword evidence="10" id="KW-0902">Two-component regulatory system</keyword>
<dbReference type="EMBL" id="AP017378">
    <property type="protein sequence ID" value="BBD07498.1"/>
    <property type="molecule type" value="Genomic_DNA"/>
</dbReference>
<feature type="domain" description="CheW-like" evidence="14">
    <location>
        <begin position="564"/>
        <end position="696"/>
    </location>
</feature>
<dbReference type="Gene3D" id="3.30.565.10">
    <property type="entry name" value="Histidine kinase-like ATPase, C-terminal domain"/>
    <property type="match status" value="1"/>
</dbReference>
<evidence type="ECO:0000256" key="8">
    <source>
        <dbReference type="ARBA" id="ARBA00022777"/>
    </source>
</evidence>
<dbReference type="SUPFAM" id="SSF50341">
    <property type="entry name" value="CheW-like"/>
    <property type="match status" value="1"/>
</dbReference>
<dbReference type="Pfam" id="PF01584">
    <property type="entry name" value="CheW"/>
    <property type="match status" value="1"/>
</dbReference>
<keyword evidence="9" id="KW-0067">ATP-binding</keyword>
<evidence type="ECO:0000256" key="2">
    <source>
        <dbReference type="ARBA" id="ARBA00012438"/>
    </source>
</evidence>
<evidence type="ECO:0000256" key="5">
    <source>
        <dbReference type="ARBA" id="ARBA00022553"/>
    </source>
</evidence>
<dbReference type="Pfam" id="PF02895">
    <property type="entry name" value="H-kinase_dim"/>
    <property type="match status" value="1"/>
</dbReference>
<keyword evidence="6" id="KW-0808">Transferase</keyword>
<dbReference type="Proteomes" id="UP000269883">
    <property type="component" value="Chromosome"/>
</dbReference>